<dbReference type="SUPFAM" id="SSF50129">
    <property type="entry name" value="GroES-like"/>
    <property type="match status" value="1"/>
</dbReference>
<dbReference type="PANTHER" id="PTHR44013:SF1">
    <property type="entry name" value="ZINC-TYPE ALCOHOL DEHYDROGENASE-LIKE PROTEIN C16A3.02C"/>
    <property type="match status" value="1"/>
</dbReference>
<dbReference type="InterPro" id="IPR013154">
    <property type="entry name" value="ADH-like_N"/>
</dbReference>
<dbReference type="EMBL" id="JABFAC010247431">
    <property type="protein sequence ID" value="MBA0636880.1"/>
    <property type="molecule type" value="Genomic_DNA"/>
</dbReference>
<dbReference type="Proteomes" id="UP000593561">
    <property type="component" value="Unassembled WGS sequence"/>
</dbReference>
<dbReference type="InterPro" id="IPR011032">
    <property type="entry name" value="GroES-like_sf"/>
</dbReference>
<evidence type="ECO:0000313" key="2">
    <source>
        <dbReference type="EMBL" id="MBA0636880.1"/>
    </source>
</evidence>
<evidence type="ECO:0000259" key="1">
    <source>
        <dbReference type="Pfam" id="PF08240"/>
    </source>
</evidence>
<dbReference type="Pfam" id="PF08240">
    <property type="entry name" value="ADH_N"/>
    <property type="match status" value="1"/>
</dbReference>
<organism evidence="2 3">
    <name type="scientific">Gossypium davidsonii</name>
    <name type="common">Davidson's cotton</name>
    <name type="synonym">Gossypium klotzschianum subsp. davidsonii</name>
    <dbReference type="NCBI Taxonomy" id="34287"/>
    <lineage>
        <taxon>Eukaryota</taxon>
        <taxon>Viridiplantae</taxon>
        <taxon>Streptophyta</taxon>
        <taxon>Embryophyta</taxon>
        <taxon>Tracheophyta</taxon>
        <taxon>Spermatophyta</taxon>
        <taxon>Magnoliopsida</taxon>
        <taxon>eudicotyledons</taxon>
        <taxon>Gunneridae</taxon>
        <taxon>Pentapetalae</taxon>
        <taxon>rosids</taxon>
        <taxon>malvids</taxon>
        <taxon>Malvales</taxon>
        <taxon>Malvaceae</taxon>
        <taxon>Malvoideae</taxon>
        <taxon>Gossypium</taxon>
    </lineage>
</organism>
<sequence length="91" mass="9852">MAKNLMRAVQYSKYNGGAADLKHAEVPIPSPKKDEVLIKVEAASINPIDWKIQEGVARPFLPRKFPHIPGTDVAGEIVQVGSGVQSFKVGD</sequence>
<accession>A0A7J8TFF5</accession>
<evidence type="ECO:0000313" key="3">
    <source>
        <dbReference type="Proteomes" id="UP000593561"/>
    </source>
</evidence>
<dbReference type="PANTHER" id="PTHR44013">
    <property type="entry name" value="ZINC-TYPE ALCOHOL DEHYDROGENASE-LIKE PROTEIN C16A3.02C"/>
    <property type="match status" value="1"/>
</dbReference>
<comment type="caution">
    <text evidence="2">The sequence shown here is derived from an EMBL/GenBank/DDBJ whole genome shotgun (WGS) entry which is preliminary data.</text>
</comment>
<feature type="non-terminal residue" evidence="2">
    <location>
        <position position="1"/>
    </location>
</feature>
<feature type="domain" description="Alcohol dehydrogenase-like N-terminal" evidence="1">
    <location>
        <begin position="33"/>
        <end position="91"/>
    </location>
</feature>
<gene>
    <name evidence="2" type="ORF">Godav_024522</name>
</gene>
<proteinExistence type="predicted"/>
<keyword evidence="3" id="KW-1185">Reference proteome</keyword>
<dbReference type="InterPro" id="IPR052733">
    <property type="entry name" value="Chloroplast_QOR"/>
</dbReference>
<dbReference type="AlphaFoldDB" id="A0A7J8TFF5"/>
<dbReference type="Gene3D" id="3.90.180.10">
    <property type="entry name" value="Medium-chain alcohol dehydrogenases, catalytic domain"/>
    <property type="match status" value="1"/>
</dbReference>
<reference evidence="2 3" key="1">
    <citation type="journal article" date="2019" name="Genome Biol. Evol.">
        <title>Insights into the evolution of the New World diploid cottons (Gossypium, subgenus Houzingenia) based on genome sequencing.</title>
        <authorList>
            <person name="Grover C.E."/>
            <person name="Arick M.A. 2nd"/>
            <person name="Thrash A."/>
            <person name="Conover J.L."/>
            <person name="Sanders W.S."/>
            <person name="Peterson D.G."/>
            <person name="Frelichowski J.E."/>
            <person name="Scheffler J.A."/>
            <person name="Scheffler B.E."/>
            <person name="Wendel J.F."/>
        </authorList>
    </citation>
    <scope>NUCLEOTIDE SEQUENCE [LARGE SCALE GENOMIC DNA]</scope>
    <source>
        <strain evidence="2">27</strain>
        <tissue evidence="2">Leaf</tissue>
    </source>
</reference>
<protein>
    <recommendedName>
        <fullName evidence="1">Alcohol dehydrogenase-like N-terminal domain-containing protein</fullName>
    </recommendedName>
</protein>
<name>A0A7J8TFF5_GOSDV</name>